<sequence length="413" mass="45111">MNTLIGYGKEKIEISIPDDRYLGTLVPNEVEIGLTGMDEVVRSLQEPIGSPKLSEIVKPGEKIVIVTSDVTRPIPSYKVLPPVLDELSKAGVDDKDITVVFALGSHGGHSEERKRSLVGDAVYDRVNCIDSDMNDVKRMGVTSRGTPVDIFTPVAEADRVICLGNIEYHYFAGYSGGAKALMPGVSTRDAIQNNHSRMVQPEACAGRLEGNPVREDIEESGAIVGIDFIVNVVLNEKKEIIKCFSGDSVKAHREGCKFLDSFYAIKLQEKADIVVVSAGGFPKDINMYQAQKALDNAKHAVKDGGIIVWIAECSEGLGEKHFEQWMTGHEKASDMITHIKEDFVLGGHKAAAIALVLERARIFLVSSFEADFVKSMFLEPYSDVKEAIAKAMEEIPEGKVLVMPYGGSTLPRI</sequence>
<evidence type="ECO:0000259" key="1">
    <source>
        <dbReference type="Pfam" id="PF09861"/>
    </source>
</evidence>
<organism evidence="3">
    <name type="scientific">uncultured bacterium Contig1532b</name>
    <dbReference type="NCBI Taxonomy" id="1393450"/>
    <lineage>
        <taxon>Bacteria</taxon>
        <taxon>environmental samples</taxon>
    </lineage>
</organism>
<dbReference type="Gene3D" id="3.40.50.11440">
    <property type="match status" value="1"/>
</dbReference>
<dbReference type="Pfam" id="PF09861">
    <property type="entry name" value="Lar_N"/>
    <property type="match status" value="1"/>
</dbReference>
<feature type="domain" description="Lactate racemase C-terminal" evidence="2">
    <location>
        <begin position="269"/>
        <end position="407"/>
    </location>
</feature>
<reference evidence="3" key="1">
    <citation type="journal article" date="2013" name="PLoS ONE">
        <title>Metagenomic insights into the carbohydrate-active enzymes carried by the microorganisms adhering to solid digesta in the rumen of cows.</title>
        <authorList>
            <person name="Wang L."/>
            <person name="Hatem A."/>
            <person name="Catalyurek U.V."/>
            <person name="Morrison M."/>
            <person name="Yu Z."/>
        </authorList>
    </citation>
    <scope>NUCLEOTIDE SEQUENCE</scope>
</reference>
<dbReference type="InterPro" id="IPR043166">
    <property type="entry name" value="LarA-like_C"/>
</dbReference>
<dbReference type="GO" id="GO:0050043">
    <property type="term" value="F:lactate racemase activity"/>
    <property type="evidence" value="ECO:0007669"/>
    <property type="project" value="InterPro"/>
</dbReference>
<dbReference type="InterPro" id="IPR018657">
    <property type="entry name" value="LarA-like_N"/>
</dbReference>
<evidence type="ECO:0000313" key="3">
    <source>
        <dbReference type="EMBL" id="AHF23686.1"/>
    </source>
</evidence>
<dbReference type="InterPro" id="IPR048068">
    <property type="entry name" value="LarA-like"/>
</dbReference>
<dbReference type="InterPro" id="IPR048520">
    <property type="entry name" value="LarA_C"/>
</dbReference>
<evidence type="ECO:0000259" key="2">
    <source>
        <dbReference type="Pfam" id="PF21113"/>
    </source>
</evidence>
<dbReference type="PANTHER" id="PTHR33171:SF17">
    <property type="entry name" value="LARA-LIKE N-TERMINAL DOMAIN-CONTAINING PROTEIN"/>
    <property type="match status" value="1"/>
</dbReference>
<name>W0FG94_9BACT</name>
<dbReference type="EMBL" id="KC246771">
    <property type="protein sequence ID" value="AHF23686.1"/>
    <property type="molecule type" value="Genomic_DNA"/>
</dbReference>
<accession>W0FG94</accession>
<dbReference type="Pfam" id="PF21113">
    <property type="entry name" value="LarA_C"/>
    <property type="match status" value="1"/>
</dbReference>
<protein>
    <submittedName>
        <fullName evidence="3">Transcriptional regulator</fullName>
    </submittedName>
</protein>
<feature type="domain" description="LarA-like N-terminal" evidence="1">
    <location>
        <begin position="7"/>
        <end position="203"/>
    </location>
</feature>
<dbReference type="NCBIfam" id="NF033504">
    <property type="entry name" value="Ni_dep_LarA"/>
    <property type="match status" value="1"/>
</dbReference>
<dbReference type="AlphaFoldDB" id="W0FG94"/>
<dbReference type="PANTHER" id="PTHR33171">
    <property type="entry name" value="LAR_N DOMAIN-CONTAINING PROTEIN"/>
    <property type="match status" value="1"/>
</dbReference>
<dbReference type="Gene3D" id="3.90.226.30">
    <property type="match status" value="1"/>
</dbReference>
<proteinExistence type="predicted"/>
<dbReference type="InterPro" id="IPR047926">
    <property type="entry name" value="Ni_dep_LarA"/>
</dbReference>